<feature type="transmembrane region" description="Helical" evidence="6">
    <location>
        <begin position="45"/>
        <end position="69"/>
    </location>
</feature>
<dbReference type="STRING" id="679901.Mzhil_0185"/>
<dbReference type="GeneID" id="10821782"/>
<sequence length="213" mass="22458">MFEQLSFGPFAVFLAGILSVISPCILPLIPPILAYSADSGKYRPVAIVIGLSISFIAMGILSSAFGSLLAGYIDYLRIAASLIILVLGISLLVENFHLFNIFSRLPFQVTGKGGVSGALILGISLGILWIPCTGPILGAILTMVAVEGNIFNGIAILSIYSLGFSIPVLVIAYSANITSAKLGKITHLTRHLKMAAGIVLIAVGLWMMSAYLF</sequence>
<feature type="transmembrane region" description="Helical" evidence="6">
    <location>
        <begin position="114"/>
        <end position="144"/>
    </location>
</feature>
<reference evidence="8 9" key="1">
    <citation type="submission" date="2010-07" db="EMBL/GenBank/DDBJ databases">
        <title>The complete genome of Methanosalsum zhilinae DSM 4017.</title>
        <authorList>
            <consortium name="US DOE Joint Genome Institute (JGI-PGF)"/>
            <person name="Lucas S."/>
            <person name="Copeland A."/>
            <person name="Lapidus A."/>
            <person name="Glavina del Rio T."/>
            <person name="Dalin E."/>
            <person name="Tice H."/>
            <person name="Bruce D."/>
            <person name="Goodwin L."/>
            <person name="Pitluck S."/>
            <person name="Kyrpides N."/>
            <person name="Mavromatis K."/>
            <person name="Ovchinnikova G."/>
            <person name="Daligault H."/>
            <person name="Detter J.C."/>
            <person name="Han C."/>
            <person name="Tapia R."/>
            <person name="Larimer F."/>
            <person name="Land M."/>
            <person name="Hauser L."/>
            <person name="Markowitz V."/>
            <person name="Cheng J.-F."/>
            <person name="Hugenholtz P."/>
            <person name="Woyke T."/>
            <person name="Wu D."/>
            <person name="Spring S."/>
            <person name="Schueler E."/>
            <person name="Brambilla E."/>
            <person name="Klenk H.-P."/>
            <person name="Eisen J.A."/>
        </authorList>
    </citation>
    <scope>NUCLEOTIDE SEQUENCE [LARGE SCALE GENOMIC DNA]</scope>
    <source>
        <strain evidence="9">DSM 4017 / NBRC 107636 / OCM 62 / WeN5</strain>
    </source>
</reference>
<evidence type="ECO:0000256" key="4">
    <source>
        <dbReference type="ARBA" id="ARBA00022989"/>
    </source>
</evidence>
<feature type="transmembrane region" description="Helical" evidence="6">
    <location>
        <begin position="75"/>
        <end position="93"/>
    </location>
</feature>
<evidence type="ECO:0000256" key="1">
    <source>
        <dbReference type="ARBA" id="ARBA00004141"/>
    </source>
</evidence>
<dbReference type="OrthoDB" id="115386at2157"/>
<keyword evidence="3 6" id="KW-0812">Transmembrane</keyword>
<dbReference type="PANTHER" id="PTHR31272:SF9">
    <property type="entry name" value="BLL1027 PROTEIN"/>
    <property type="match status" value="1"/>
</dbReference>
<feature type="transmembrane region" description="Helical" evidence="6">
    <location>
        <begin position="150"/>
        <end position="173"/>
    </location>
</feature>
<comment type="subcellular location">
    <subcellularLocation>
        <location evidence="1">Membrane</location>
        <topology evidence="1">Multi-pass membrane protein</topology>
    </subcellularLocation>
</comment>
<keyword evidence="5 6" id="KW-0472">Membrane</keyword>
<dbReference type="GO" id="GO:0016020">
    <property type="term" value="C:membrane"/>
    <property type="evidence" value="ECO:0007669"/>
    <property type="project" value="UniProtKB-SubCell"/>
</dbReference>
<evidence type="ECO:0000313" key="9">
    <source>
        <dbReference type="Proteomes" id="UP000006622"/>
    </source>
</evidence>
<dbReference type="InterPro" id="IPR051790">
    <property type="entry name" value="Cytochrome_c-biogenesis_DsbD"/>
</dbReference>
<accession>F7XNA6</accession>
<name>F7XNA6_METZD</name>
<dbReference type="AlphaFoldDB" id="F7XNA6"/>
<evidence type="ECO:0000256" key="2">
    <source>
        <dbReference type="ARBA" id="ARBA00006143"/>
    </source>
</evidence>
<keyword evidence="4 6" id="KW-1133">Transmembrane helix</keyword>
<dbReference type="HOGENOM" id="CLU_053225_2_1_2"/>
<feature type="transmembrane region" description="Helical" evidence="6">
    <location>
        <begin position="12"/>
        <end position="33"/>
    </location>
</feature>
<dbReference type="Pfam" id="PF02683">
    <property type="entry name" value="DsbD_TM"/>
    <property type="match status" value="1"/>
</dbReference>
<dbReference type="KEGG" id="mzh:Mzhil_0185"/>
<organism evidence="8 9">
    <name type="scientific">Methanosalsum zhilinae (strain DSM 4017 / NBRC 107636 / OCM 62 / WeN5)</name>
    <name type="common">Methanohalophilus zhilinae</name>
    <dbReference type="NCBI Taxonomy" id="679901"/>
    <lineage>
        <taxon>Archaea</taxon>
        <taxon>Methanobacteriati</taxon>
        <taxon>Methanobacteriota</taxon>
        <taxon>Stenosarchaea group</taxon>
        <taxon>Methanomicrobia</taxon>
        <taxon>Methanosarcinales</taxon>
        <taxon>Methanosarcinaceae</taxon>
        <taxon>Methanosalsum</taxon>
    </lineage>
</organism>
<evidence type="ECO:0000256" key="6">
    <source>
        <dbReference type="SAM" id="Phobius"/>
    </source>
</evidence>
<gene>
    <name evidence="8" type="ordered locus">Mzhil_0185</name>
</gene>
<feature type="transmembrane region" description="Helical" evidence="6">
    <location>
        <begin position="194"/>
        <end position="212"/>
    </location>
</feature>
<evidence type="ECO:0000256" key="3">
    <source>
        <dbReference type="ARBA" id="ARBA00022692"/>
    </source>
</evidence>
<comment type="similarity">
    <text evidence="2">Belongs to the DsbD family.</text>
</comment>
<dbReference type="Proteomes" id="UP000006622">
    <property type="component" value="Chromosome"/>
</dbReference>
<feature type="domain" description="Cytochrome C biogenesis protein transmembrane" evidence="7">
    <location>
        <begin position="11"/>
        <end position="210"/>
    </location>
</feature>
<dbReference type="InterPro" id="IPR003834">
    <property type="entry name" value="Cyt_c_assmbl_TM_dom"/>
</dbReference>
<protein>
    <submittedName>
        <fullName evidence="8">Cytochrome c biogenesis protein transmembrane region</fullName>
    </submittedName>
</protein>
<dbReference type="PANTHER" id="PTHR31272">
    <property type="entry name" value="CYTOCHROME C-TYPE BIOGENESIS PROTEIN HI_1454-RELATED"/>
    <property type="match status" value="1"/>
</dbReference>
<evidence type="ECO:0000256" key="5">
    <source>
        <dbReference type="ARBA" id="ARBA00023136"/>
    </source>
</evidence>
<dbReference type="GO" id="GO:0017004">
    <property type="term" value="P:cytochrome complex assembly"/>
    <property type="evidence" value="ECO:0007669"/>
    <property type="project" value="InterPro"/>
</dbReference>
<keyword evidence="9" id="KW-1185">Reference proteome</keyword>
<evidence type="ECO:0000313" key="8">
    <source>
        <dbReference type="EMBL" id="AEH60064.1"/>
    </source>
</evidence>
<evidence type="ECO:0000259" key="7">
    <source>
        <dbReference type="Pfam" id="PF02683"/>
    </source>
</evidence>
<proteinExistence type="inferred from homology"/>
<dbReference type="EMBL" id="CP002101">
    <property type="protein sequence ID" value="AEH60064.1"/>
    <property type="molecule type" value="Genomic_DNA"/>
</dbReference>
<dbReference type="RefSeq" id="WP_013897503.1">
    <property type="nucleotide sequence ID" value="NC_015676.1"/>
</dbReference>